<feature type="transmembrane region" description="Helical" evidence="1">
    <location>
        <begin position="53"/>
        <end position="74"/>
    </location>
</feature>
<dbReference type="HOGENOM" id="CLU_114522_0_0_10"/>
<keyword evidence="5" id="KW-1185">Reference proteome</keyword>
<protein>
    <submittedName>
        <fullName evidence="4">Proto-chlorophyllide reductase 57 kD subunit</fullName>
    </submittedName>
</protein>
<dbReference type="STRING" id="290317.Cpha266_0201"/>
<name>A1BCZ1_CHLPD</name>
<evidence type="ECO:0000313" key="4">
    <source>
        <dbReference type="EMBL" id="ABL64268.1"/>
    </source>
</evidence>
<dbReference type="GO" id="GO:0015979">
    <property type="term" value="P:photosynthesis"/>
    <property type="evidence" value="ECO:0007669"/>
    <property type="project" value="InterPro"/>
</dbReference>
<reference evidence="4 5" key="1">
    <citation type="submission" date="2006-12" db="EMBL/GenBank/DDBJ databases">
        <title>Complete sequence of Chlorobium phaeobacteroides DSM 266.</title>
        <authorList>
            <consortium name="US DOE Joint Genome Institute"/>
            <person name="Copeland A."/>
            <person name="Lucas S."/>
            <person name="Lapidus A."/>
            <person name="Barry K."/>
            <person name="Detter J.C."/>
            <person name="Glavina del Rio T."/>
            <person name="Hammon N."/>
            <person name="Israni S."/>
            <person name="Pitluck S."/>
            <person name="Goltsman E."/>
            <person name="Schmutz J."/>
            <person name="Larimer F."/>
            <person name="Land M."/>
            <person name="Hauser L."/>
            <person name="Mikhailova N."/>
            <person name="Li T."/>
            <person name="Overmann J."/>
            <person name="Bryant D.A."/>
            <person name="Richardson P."/>
        </authorList>
    </citation>
    <scope>NUCLEOTIDE SEQUENCE [LARGE SCALE GENOMIC DNA]</scope>
    <source>
        <strain evidence="4 5">DSM 266</strain>
    </source>
</reference>
<dbReference type="SUPFAM" id="SSF52218">
    <property type="entry name" value="Flavoproteins"/>
    <property type="match status" value="1"/>
</dbReference>
<sequence>MKAVILYDSKTKGGSTEMLIDSIGQQLAESGLYVEKAKCIATADYSFIKEFDIVILGAPVYNFIVSPQLLGAFLQGNLKKHLKKKRVALFLTCWTAESMAAVFYLPQLKMHLLTNRILVEKIFHPVESSSDNAIESFVDDLLKQYERSIGSRNKSIIWSDEAQDWLEVVPGFLREKIRSMAAEYAIMNGYKEITVEMLDIARHEIGEK</sequence>
<keyword evidence="1" id="KW-0812">Transmembrane</keyword>
<feature type="domain" description="Flavodoxin" evidence="3">
    <location>
        <begin position="5"/>
        <end position="102"/>
    </location>
</feature>
<keyword evidence="1" id="KW-0472">Membrane</keyword>
<dbReference type="GO" id="GO:0015995">
    <property type="term" value="P:chlorophyll biosynthetic process"/>
    <property type="evidence" value="ECO:0007669"/>
    <property type="project" value="InterPro"/>
</dbReference>
<dbReference type="Pfam" id="PF12724">
    <property type="entry name" value="Flavodoxin_5"/>
    <property type="match status" value="1"/>
</dbReference>
<feature type="transmembrane region" description="Helical" evidence="1">
    <location>
        <begin position="86"/>
        <end position="105"/>
    </location>
</feature>
<gene>
    <name evidence="4" type="ordered locus">Cpha266_0201</name>
</gene>
<dbReference type="RefSeq" id="WP_011744108.1">
    <property type="nucleotide sequence ID" value="NC_008639.1"/>
</dbReference>
<dbReference type="InterPro" id="IPR042298">
    <property type="entry name" value="P-CP_red_C"/>
</dbReference>
<dbReference type="EMBL" id="CP000492">
    <property type="protein sequence ID" value="ABL64268.1"/>
    <property type="molecule type" value="Genomic_DNA"/>
</dbReference>
<dbReference type="Pfam" id="PF08369">
    <property type="entry name" value="PCP_red"/>
    <property type="match status" value="1"/>
</dbReference>
<evidence type="ECO:0000259" key="3">
    <source>
        <dbReference type="Pfam" id="PF12724"/>
    </source>
</evidence>
<feature type="domain" description="Light-independent protochlorophyllide reductase subunit B-like C-terminal" evidence="2">
    <location>
        <begin position="158"/>
        <end position="202"/>
    </location>
</feature>
<proteinExistence type="predicted"/>
<dbReference type="Gene3D" id="1.10.8.550">
    <property type="entry name" value="Proto-chlorophyllide reductase 57 kD subunit B"/>
    <property type="match status" value="1"/>
</dbReference>
<dbReference type="GO" id="GO:0016491">
    <property type="term" value="F:oxidoreductase activity"/>
    <property type="evidence" value="ECO:0007669"/>
    <property type="project" value="InterPro"/>
</dbReference>
<dbReference type="InterPro" id="IPR013580">
    <property type="entry name" value="LI-POR_suB-like_C"/>
</dbReference>
<dbReference type="InterPro" id="IPR026816">
    <property type="entry name" value="Flavodoxin_dom"/>
</dbReference>
<dbReference type="AlphaFoldDB" id="A1BCZ1"/>
<dbReference type="InterPro" id="IPR029039">
    <property type="entry name" value="Flavoprotein-like_sf"/>
</dbReference>
<organism evidence="4 5">
    <name type="scientific">Chlorobium phaeobacteroides (strain DSM 266 / SMG 266 / 2430)</name>
    <dbReference type="NCBI Taxonomy" id="290317"/>
    <lineage>
        <taxon>Bacteria</taxon>
        <taxon>Pseudomonadati</taxon>
        <taxon>Chlorobiota</taxon>
        <taxon>Chlorobiia</taxon>
        <taxon>Chlorobiales</taxon>
        <taxon>Chlorobiaceae</taxon>
        <taxon>Chlorobium/Pelodictyon group</taxon>
        <taxon>Chlorobium</taxon>
    </lineage>
</organism>
<keyword evidence="1" id="KW-1133">Transmembrane helix</keyword>
<dbReference type="eggNOG" id="COG0716">
    <property type="taxonomic scope" value="Bacteria"/>
</dbReference>
<dbReference type="KEGG" id="cph:Cpha266_0201"/>
<dbReference type="Proteomes" id="UP000008701">
    <property type="component" value="Chromosome"/>
</dbReference>
<evidence type="ECO:0000256" key="1">
    <source>
        <dbReference type="SAM" id="Phobius"/>
    </source>
</evidence>
<evidence type="ECO:0000313" key="5">
    <source>
        <dbReference type="Proteomes" id="UP000008701"/>
    </source>
</evidence>
<accession>A1BCZ1</accession>
<dbReference type="Gene3D" id="3.40.50.360">
    <property type="match status" value="1"/>
</dbReference>
<evidence type="ECO:0000259" key="2">
    <source>
        <dbReference type="Pfam" id="PF08369"/>
    </source>
</evidence>
<dbReference type="OrthoDB" id="597292at2"/>